<organism evidence="2 3">
    <name type="scientific">Agromyces ramosus</name>
    <dbReference type="NCBI Taxonomy" id="33879"/>
    <lineage>
        <taxon>Bacteria</taxon>
        <taxon>Bacillati</taxon>
        <taxon>Actinomycetota</taxon>
        <taxon>Actinomycetes</taxon>
        <taxon>Micrococcales</taxon>
        <taxon>Microbacteriaceae</taxon>
        <taxon>Agromyces</taxon>
    </lineage>
</organism>
<dbReference type="InterPro" id="IPR000073">
    <property type="entry name" value="AB_hydrolase_1"/>
</dbReference>
<reference evidence="2 3" key="1">
    <citation type="submission" date="2023-07" db="EMBL/GenBank/DDBJ databases">
        <title>Comparative genomics of wheat-associated soil bacteria to identify genetic determinants of phenazine resistance.</title>
        <authorList>
            <person name="Mouncey N."/>
        </authorList>
    </citation>
    <scope>NUCLEOTIDE SEQUENCE [LARGE SCALE GENOMIC DNA]</scope>
    <source>
        <strain evidence="2 3">V3I3</strain>
    </source>
</reference>
<dbReference type="InterPro" id="IPR029058">
    <property type="entry name" value="AB_hydrolase_fold"/>
</dbReference>
<protein>
    <submittedName>
        <fullName evidence="2">Pimeloyl-ACP methyl ester carboxylesterase</fullName>
    </submittedName>
</protein>
<dbReference type="SUPFAM" id="SSF53474">
    <property type="entry name" value="alpha/beta-Hydrolases"/>
    <property type="match status" value="1"/>
</dbReference>
<evidence type="ECO:0000259" key="1">
    <source>
        <dbReference type="Pfam" id="PF12697"/>
    </source>
</evidence>
<dbReference type="EMBL" id="JAUSYY010000001">
    <property type="protein sequence ID" value="MDQ0893541.1"/>
    <property type="molecule type" value="Genomic_DNA"/>
</dbReference>
<feature type="domain" description="AB hydrolase-1" evidence="1">
    <location>
        <begin position="4"/>
        <end position="223"/>
    </location>
</feature>
<comment type="caution">
    <text evidence="2">The sequence shown here is derived from an EMBL/GenBank/DDBJ whole genome shotgun (WGS) entry which is preliminary data.</text>
</comment>
<dbReference type="Proteomes" id="UP001239083">
    <property type="component" value="Unassembled WGS sequence"/>
</dbReference>
<dbReference type="RefSeq" id="WP_307040037.1">
    <property type="nucleotide sequence ID" value="NZ_JAUSYY010000001.1"/>
</dbReference>
<dbReference type="PANTHER" id="PTHR37017">
    <property type="entry name" value="AB HYDROLASE-1 DOMAIN-CONTAINING PROTEIN-RELATED"/>
    <property type="match status" value="1"/>
</dbReference>
<keyword evidence="3" id="KW-1185">Reference proteome</keyword>
<name>A0ABU0R632_9MICO</name>
<dbReference type="Pfam" id="PF12697">
    <property type="entry name" value="Abhydrolase_6"/>
    <property type="match status" value="1"/>
</dbReference>
<dbReference type="PANTHER" id="PTHR37017:SF11">
    <property type="entry name" value="ESTERASE_LIPASE_THIOESTERASE DOMAIN-CONTAINING PROTEIN"/>
    <property type="match status" value="1"/>
</dbReference>
<sequence length="236" mass="24544">MATIILVHGAFADASGWTDVVTNLQRDGHTVYAPANPLRGLSTDAAYVRAFLETLEGPVVLVAHSYGGAVITNAATGLEQVKALVYIAGFALDEGETVDAATRLAGEPPDLLSVVVIRPFPGAGEGNGDAYLNPDVFPEVFCQDLPTEVGAAMGATQRPAALATLVEPSGAPAWRDIPSWYLVASSDRVIPPGAERVMAQRANATTIEIESSHVAMISHPDEVTSLIRDAVAATAG</sequence>
<evidence type="ECO:0000313" key="2">
    <source>
        <dbReference type="EMBL" id="MDQ0893541.1"/>
    </source>
</evidence>
<dbReference type="InterPro" id="IPR052897">
    <property type="entry name" value="Sec-Metab_Biosynth_Hydrolase"/>
</dbReference>
<accession>A0ABU0R632</accession>
<proteinExistence type="predicted"/>
<gene>
    <name evidence="2" type="ORF">QFZ26_001096</name>
</gene>
<dbReference type="Gene3D" id="3.40.50.1820">
    <property type="entry name" value="alpha/beta hydrolase"/>
    <property type="match status" value="1"/>
</dbReference>
<evidence type="ECO:0000313" key="3">
    <source>
        <dbReference type="Proteomes" id="UP001239083"/>
    </source>
</evidence>